<dbReference type="InterPro" id="IPR017937">
    <property type="entry name" value="Thioredoxin_CS"/>
</dbReference>
<dbReference type="Proteomes" id="UP000490939">
    <property type="component" value="Unassembled WGS sequence"/>
</dbReference>
<reference evidence="5 8" key="1">
    <citation type="submission" date="2019-07" db="EMBL/GenBank/DDBJ databases">
        <title>Venturia inaequalis Genome Resource.</title>
        <authorList>
            <person name="Lichtner F.J."/>
        </authorList>
    </citation>
    <scope>NUCLEOTIDE SEQUENCE [LARGE SCALE GENOMIC DNA]</scope>
    <source>
        <strain evidence="6 7">120213</strain>
        <strain evidence="5 8">DMI_063113</strain>
    </source>
</reference>
<sequence>MAQPIPIQSPLHLRALLSSTPVVVADFHATWCGPCHAIAPIFSQLSTTNSTPSSIVFVKIDVDAQKEIAREYGVSAMPTFLVFKEGTVVETVRGANVPALKVVVERARAWGEEISRAKKSREEERKKAEETKKSGEGEEVKGEETTVSGSYGISKGSGWKMSLS</sequence>
<dbReference type="PANTHER" id="PTHR46115">
    <property type="entry name" value="THIOREDOXIN-LIKE PROTEIN 1"/>
    <property type="match status" value="1"/>
</dbReference>
<dbReference type="PROSITE" id="PS51352">
    <property type="entry name" value="THIOREDOXIN_2"/>
    <property type="match status" value="1"/>
</dbReference>
<dbReference type="PRINTS" id="PR00421">
    <property type="entry name" value="THIOREDOXIN"/>
</dbReference>
<dbReference type="CDD" id="cd02947">
    <property type="entry name" value="TRX_family"/>
    <property type="match status" value="1"/>
</dbReference>
<evidence type="ECO:0000313" key="7">
    <source>
        <dbReference type="Proteomes" id="UP000447873"/>
    </source>
</evidence>
<dbReference type="AlphaFoldDB" id="A0A8H3YR46"/>
<keyword evidence="8" id="KW-1185">Reference proteome</keyword>
<evidence type="ECO:0000259" key="4">
    <source>
        <dbReference type="PROSITE" id="PS51352"/>
    </source>
</evidence>
<feature type="compositionally biased region" description="Basic and acidic residues" evidence="3">
    <location>
        <begin position="116"/>
        <end position="144"/>
    </location>
</feature>
<dbReference type="InterPro" id="IPR036249">
    <property type="entry name" value="Thioredoxin-like_sf"/>
</dbReference>
<evidence type="ECO:0000313" key="5">
    <source>
        <dbReference type="EMBL" id="KAE9970420.1"/>
    </source>
</evidence>
<dbReference type="Pfam" id="PF00085">
    <property type="entry name" value="Thioredoxin"/>
    <property type="match status" value="1"/>
</dbReference>
<dbReference type="Proteomes" id="UP000447873">
    <property type="component" value="Unassembled WGS sequence"/>
</dbReference>
<accession>A0A8H3YR46</accession>
<dbReference type="EMBL" id="WNWR01000720">
    <property type="protein sequence ID" value="KAE9970420.1"/>
    <property type="molecule type" value="Genomic_DNA"/>
</dbReference>
<dbReference type="SUPFAM" id="SSF52833">
    <property type="entry name" value="Thioredoxin-like"/>
    <property type="match status" value="1"/>
</dbReference>
<comment type="caution">
    <text evidence="5">The sequence shown here is derived from an EMBL/GenBank/DDBJ whole genome shotgun (WGS) entry which is preliminary data.</text>
</comment>
<name>A0A8H3YR46_VENIN</name>
<evidence type="ECO:0000256" key="1">
    <source>
        <dbReference type="ARBA" id="ARBA00008987"/>
    </source>
</evidence>
<comment type="similarity">
    <text evidence="1">Belongs to the thioredoxin family.</text>
</comment>
<evidence type="ECO:0000256" key="3">
    <source>
        <dbReference type="SAM" id="MobiDB-lite"/>
    </source>
</evidence>
<dbReference type="EMBL" id="WNWS01000156">
    <property type="protein sequence ID" value="KAE9977288.1"/>
    <property type="molecule type" value="Genomic_DNA"/>
</dbReference>
<dbReference type="PROSITE" id="PS00194">
    <property type="entry name" value="THIOREDOXIN_1"/>
    <property type="match status" value="1"/>
</dbReference>
<keyword evidence="2" id="KW-1015">Disulfide bond</keyword>
<organism evidence="5 8">
    <name type="scientific">Venturia inaequalis</name>
    <name type="common">Apple scab fungus</name>
    <dbReference type="NCBI Taxonomy" id="5025"/>
    <lineage>
        <taxon>Eukaryota</taxon>
        <taxon>Fungi</taxon>
        <taxon>Dikarya</taxon>
        <taxon>Ascomycota</taxon>
        <taxon>Pezizomycotina</taxon>
        <taxon>Dothideomycetes</taxon>
        <taxon>Pleosporomycetidae</taxon>
        <taxon>Venturiales</taxon>
        <taxon>Venturiaceae</taxon>
        <taxon>Venturia</taxon>
    </lineage>
</organism>
<gene>
    <name evidence="5" type="ORF">EG327_010282</name>
    <name evidence="6" type="ORF">EG328_002117</name>
</gene>
<dbReference type="Gene3D" id="3.40.30.10">
    <property type="entry name" value="Glutaredoxin"/>
    <property type="match status" value="1"/>
</dbReference>
<feature type="region of interest" description="Disordered" evidence="3">
    <location>
        <begin position="116"/>
        <end position="164"/>
    </location>
</feature>
<dbReference type="InterPro" id="IPR013766">
    <property type="entry name" value="Thioredoxin_domain"/>
</dbReference>
<evidence type="ECO:0000256" key="2">
    <source>
        <dbReference type="ARBA" id="ARBA00023157"/>
    </source>
</evidence>
<evidence type="ECO:0000313" key="8">
    <source>
        <dbReference type="Proteomes" id="UP000490939"/>
    </source>
</evidence>
<protein>
    <recommendedName>
        <fullName evidence="4">Thioredoxin domain-containing protein</fullName>
    </recommendedName>
</protein>
<proteinExistence type="inferred from homology"/>
<evidence type="ECO:0000313" key="6">
    <source>
        <dbReference type="EMBL" id="KAE9977288.1"/>
    </source>
</evidence>
<feature type="domain" description="Thioredoxin" evidence="4">
    <location>
        <begin position="1"/>
        <end position="109"/>
    </location>
</feature>